<proteinExistence type="predicted"/>
<reference evidence="2" key="1">
    <citation type="submission" date="2012-09" db="EMBL/GenBank/DDBJ databases">
        <authorList>
            <person name="Martin A.A."/>
        </authorList>
    </citation>
    <scope>NUCLEOTIDE SEQUENCE</scope>
</reference>
<dbReference type="InterPro" id="IPR040219">
    <property type="entry name" value="KIAA1143-like"/>
</dbReference>
<evidence type="ECO:0000313" key="3">
    <source>
        <dbReference type="WBParaSite" id="ACAC_0000123101-mRNA-1"/>
    </source>
</evidence>
<organism evidence="2 3">
    <name type="scientific">Angiostrongylus cantonensis</name>
    <name type="common">Rat lungworm</name>
    <dbReference type="NCBI Taxonomy" id="6313"/>
    <lineage>
        <taxon>Eukaryota</taxon>
        <taxon>Metazoa</taxon>
        <taxon>Ecdysozoa</taxon>
        <taxon>Nematoda</taxon>
        <taxon>Chromadorea</taxon>
        <taxon>Rhabditida</taxon>
        <taxon>Rhabditina</taxon>
        <taxon>Rhabditomorpha</taxon>
        <taxon>Strongyloidea</taxon>
        <taxon>Metastrongylidae</taxon>
        <taxon>Angiostrongylus</taxon>
    </lineage>
</organism>
<feature type="compositionally biased region" description="Basic and acidic residues" evidence="1">
    <location>
        <begin position="60"/>
        <end position="73"/>
    </location>
</feature>
<evidence type="ECO:0000256" key="1">
    <source>
        <dbReference type="SAM" id="MobiDB-lite"/>
    </source>
</evidence>
<keyword evidence="2" id="KW-1185">Reference proteome</keyword>
<dbReference type="Proteomes" id="UP000035642">
    <property type="component" value="Unassembled WGS sequence"/>
</dbReference>
<dbReference type="PANTHER" id="PTHR31195">
    <property type="entry name" value="GEO02494P1"/>
    <property type="match status" value="1"/>
</dbReference>
<accession>A0A0K0CV97</accession>
<dbReference type="STRING" id="6313.A0A0K0CV97"/>
<reference evidence="3" key="2">
    <citation type="submission" date="2017-02" db="UniProtKB">
        <authorList>
            <consortium name="WormBaseParasite"/>
        </authorList>
    </citation>
    <scope>IDENTIFICATION</scope>
</reference>
<protein>
    <submittedName>
        <fullName evidence="3">DUF4604 domain-containing protein</fullName>
    </submittedName>
</protein>
<name>A0A0K0CV97_ANGCA</name>
<dbReference type="AlphaFoldDB" id="A0A0K0CV97"/>
<dbReference type="WBParaSite" id="ACAC_0000123101-mRNA-1">
    <property type="protein sequence ID" value="ACAC_0000123101-mRNA-1"/>
    <property type="gene ID" value="ACAC_0000123101"/>
</dbReference>
<evidence type="ECO:0000313" key="2">
    <source>
        <dbReference type="Proteomes" id="UP000035642"/>
    </source>
</evidence>
<dbReference type="PANTHER" id="PTHR31195:SF2">
    <property type="entry name" value="GEO02494P1"/>
    <property type="match status" value="1"/>
</dbReference>
<feature type="region of interest" description="Disordered" evidence="1">
    <location>
        <begin position="39"/>
        <end position="87"/>
    </location>
</feature>
<sequence length="87" mass="10327">MIDYLKVVVLDPEIDLSREEMNKELEIKRKEEDARKIAEGKITFKKPTKRATQMDESDEVNEKRKKDEVKQPETRLLSFGNDEEEDE</sequence>